<gene>
    <name evidence="2" type="ORF">UFOPK3181_00285</name>
    <name evidence="3" type="ORF">UFOPK3520_00287</name>
</gene>
<dbReference type="AlphaFoldDB" id="A0A6J7XR17"/>
<evidence type="ECO:0000259" key="1">
    <source>
        <dbReference type="PROSITE" id="PS51481"/>
    </source>
</evidence>
<dbReference type="SUPFAM" id="SSF82549">
    <property type="entry name" value="DAK1/DegV-like"/>
    <property type="match status" value="1"/>
</dbReference>
<dbReference type="Gene3D" id="3.40.50.10440">
    <property type="entry name" value="Dihydroxyacetone kinase, domain 1"/>
    <property type="match status" value="1"/>
</dbReference>
<organism evidence="3">
    <name type="scientific">freshwater metagenome</name>
    <dbReference type="NCBI Taxonomy" id="449393"/>
    <lineage>
        <taxon>unclassified sequences</taxon>
        <taxon>metagenomes</taxon>
        <taxon>ecological metagenomes</taxon>
    </lineage>
</organism>
<dbReference type="FunFam" id="3.40.50.10440:FF:000001">
    <property type="entry name" value="Dihydroxyacetone kinase, DhaK subunit"/>
    <property type="match status" value="1"/>
</dbReference>
<dbReference type="PANTHER" id="PTHR28629">
    <property type="entry name" value="TRIOKINASE/FMN CYCLASE"/>
    <property type="match status" value="1"/>
</dbReference>
<feature type="domain" description="DhaK" evidence="1">
    <location>
        <begin position="7"/>
        <end position="327"/>
    </location>
</feature>
<evidence type="ECO:0000313" key="2">
    <source>
        <dbReference type="EMBL" id="CAB4822200.1"/>
    </source>
</evidence>
<dbReference type="InterPro" id="IPR004006">
    <property type="entry name" value="DhaK_dom"/>
</dbReference>
<dbReference type="EMBL" id="CAFABG010000011">
    <property type="protein sequence ID" value="CAB4822200.1"/>
    <property type="molecule type" value="Genomic_DNA"/>
</dbReference>
<dbReference type="PROSITE" id="PS51481">
    <property type="entry name" value="DHAK"/>
    <property type="match status" value="1"/>
</dbReference>
<proteinExistence type="predicted"/>
<dbReference type="Gene3D" id="3.30.1180.20">
    <property type="entry name" value="Dihydroxyacetone kinase, domain 2"/>
    <property type="match status" value="1"/>
</dbReference>
<dbReference type="GO" id="GO:0019563">
    <property type="term" value="P:glycerol catabolic process"/>
    <property type="evidence" value="ECO:0007669"/>
    <property type="project" value="TreeGrafter"/>
</dbReference>
<dbReference type="PANTHER" id="PTHR28629:SF4">
    <property type="entry name" value="TRIOKINASE_FMN CYCLASE"/>
    <property type="match status" value="1"/>
</dbReference>
<evidence type="ECO:0000313" key="3">
    <source>
        <dbReference type="EMBL" id="CAB5239583.1"/>
    </source>
</evidence>
<dbReference type="Pfam" id="PF02733">
    <property type="entry name" value="Dak1"/>
    <property type="match status" value="1"/>
</dbReference>
<name>A0A6J7XR17_9ZZZZ</name>
<dbReference type="GO" id="GO:0005829">
    <property type="term" value="C:cytosol"/>
    <property type="evidence" value="ECO:0007669"/>
    <property type="project" value="TreeGrafter"/>
</dbReference>
<protein>
    <submittedName>
        <fullName evidence="3">Unannotated protein</fullName>
    </submittedName>
</protein>
<dbReference type="EMBL" id="CAFBSF010000010">
    <property type="protein sequence ID" value="CAB5239583.1"/>
    <property type="molecule type" value="Genomic_DNA"/>
</dbReference>
<reference evidence="3" key="1">
    <citation type="submission" date="2020-05" db="EMBL/GenBank/DDBJ databases">
        <authorList>
            <person name="Chiriac C."/>
            <person name="Salcher M."/>
            <person name="Ghai R."/>
            <person name="Kavagutti S V."/>
        </authorList>
    </citation>
    <scope>NUCLEOTIDE SEQUENCE</scope>
</reference>
<accession>A0A6J7XR17</accession>
<sequence>MKKLINDPFEVVDEMFEGFISANDQIIKPVGKRSIARIQSPIAGKVGIVVGGGSGHLPAFAGYVGKGMADGAAFGNIFASPPSKPIVEATVAVNGGAGVMYSYGNYQGDCINFDKAQDQCREMGIPVQSVVLNDDVLSAPKESASKRRGIGGLFLVWHVAGAKAEQMASLDEVVAVTNKANNNTRTVGVGLTSCIVPANGQPTFTLPDDEMEIGLGIHGEPGIKRVKARGIDSVIDEIVESILADLDYKGSDVALLVNGLGGSPAEELYVVYRRVKQICDANSINIRFKHVGEQVTALEMAGVSVSLMRLDTEMHDLITNSVIDTCMYKKI</sequence>
<dbReference type="InterPro" id="IPR050861">
    <property type="entry name" value="Dihydroxyacetone_Kinase"/>
</dbReference>
<dbReference type="GO" id="GO:0004371">
    <property type="term" value="F:glycerone kinase activity"/>
    <property type="evidence" value="ECO:0007669"/>
    <property type="project" value="InterPro"/>
</dbReference>